<evidence type="ECO:0008006" key="3">
    <source>
        <dbReference type="Google" id="ProtNLM"/>
    </source>
</evidence>
<protein>
    <recommendedName>
        <fullName evidence="3">(2Fe-2S) ferredoxin domain-containing protein</fullName>
    </recommendedName>
</protein>
<dbReference type="RefSeq" id="WP_010877841.1">
    <property type="nucleotide sequence ID" value="NZ_CP006577.1"/>
</dbReference>
<dbReference type="KEGG" id="afg:AFULGI_00003330"/>
<dbReference type="HOGENOM" id="CLU_2601017_0_0_2"/>
<gene>
    <name evidence="1" type="ORF">AFULGI_00003330</name>
</gene>
<dbReference type="Proteomes" id="UP000028501">
    <property type="component" value="Chromosome"/>
</dbReference>
<dbReference type="GeneID" id="24793873"/>
<dbReference type="EMBL" id="CP006577">
    <property type="protein sequence ID" value="AIG97155.1"/>
    <property type="molecule type" value="Genomic_DNA"/>
</dbReference>
<evidence type="ECO:0000313" key="2">
    <source>
        <dbReference type="Proteomes" id="UP000028501"/>
    </source>
</evidence>
<evidence type="ECO:0000313" key="1">
    <source>
        <dbReference type="EMBL" id="AIG97155.1"/>
    </source>
</evidence>
<accession>A0A075W9V4</accession>
<sequence length="81" mass="9226">MKVGVKYCGGCNPEYRREDVEDVLRKHFTIFYSEDADVLVLINGCKKACLLEEVNHPKVVSVDSPVSEEELLRRVLKAMRG</sequence>
<organism evidence="1 2">
    <name type="scientific">Archaeoglobus fulgidus DSM 8774</name>
    <dbReference type="NCBI Taxonomy" id="1344584"/>
    <lineage>
        <taxon>Archaea</taxon>
        <taxon>Methanobacteriati</taxon>
        <taxon>Methanobacteriota</taxon>
        <taxon>Archaeoglobi</taxon>
        <taxon>Archaeoglobales</taxon>
        <taxon>Archaeoglobaceae</taxon>
        <taxon>Archaeoglobus</taxon>
    </lineage>
</organism>
<dbReference type="AlphaFoldDB" id="A0A075W9V4"/>
<proteinExistence type="predicted"/>
<name>A0A075W9V4_ARCFL</name>
<reference evidence="1 2" key="1">
    <citation type="submission" date="2013-07" db="EMBL/GenBank/DDBJ databases">
        <title>Genome of Archaeoglobus fulgidus.</title>
        <authorList>
            <person name="Fiebig A."/>
            <person name="Birkeland N.-K."/>
        </authorList>
    </citation>
    <scope>NUCLEOTIDE SEQUENCE [LARGE SCALE GENOMIC DNA]</scope>
    <source>
        <strain evidence="1 2">DSM 8774</strain>
    </source>
</reference>